<evidence type="ECO:0000313" key="7">
    <source>
        <dbReference type="Proteomes" id="UP000095546"/>
    </source>
</evidence>
<dbReference type="GO" id="GO:0003677">
    <property type="term" value="F:DNA binding"/>
    <property type="evidence" value="ECO:0007669"/>
    <property type="project" value="UniProtKB-KW"/>
</dbReference>
<accession>A0A173WN04</accession>
<dbReference type="GO" id="GO:0003700">
    <property type="term" value="F:DNA-binding transcription factor activity"/>
    <property type="evidence" value="ECO:0007669"/>
    <property type="project" value="InterPro"/>
</dbReference>
<comment type="similarity">
    <text evidence="1">Belongs to the LysR transcriptional regulatory family.</text>
</comment>
<keyword evidence="4" id="KW-0804">Transcription</keyword>
<dbReference type="PANTHER" id="PTHR30419:SF8">
    <property type="entry name" value="NITROGEN ASSIMILATION TRANSCRIPTIONAL ACTIVATOR-RELATED"/>
    <property type="match status" value="1"/>
</dbReference>
<evidence type="ECO:0000256" key="1">
    <source>
        <dbReference type="ARBA" id="ARBA00009437"/>
    </source>
</evidence>
<sequence>MEIRVLQYFMAVARHENITKAAEELHLTQPTLSRQLSDLEDELGVQLLVRGKRKTQLTEAGLIFKARAQEILSLTEKTKEQFAKMDELVAGDIYIGAGETQAMACVAKVLAPLRRSYPHIQFHLVSGNEDLIYDSLQKGLLDFGLVCRADAPRTYVFRRIPHDDAWGLMMRADNPLAVKEAVQRADLLQEPLIVSEQAMKHHELDHYFGSAAEKIEVAGTYNLLYNTIFFIEAGMGSALCFKGMADAVGSSRGLVFRPLDPVIRSANYVVWRRDQVFSRAGRLVVAALDEAFSHHA</sequence>
<dbReference type="RefSeq" id="WP_055160106.1">
    <property type="nucleotide sequence ID" value="NZ_CABIWZ010000001.1"/>
</dbReference>
<gene>
    <name evidence="6" type="primary">oxyR_1</name>
    <name evidence="6" type="ORF">ERS852385_00341</name>
</gene>
<dbReference type="InterPro" id="IPR036388">
    <property type="entry name" value="WH-like_DNA-bd_sf"/>
</dbReference>
<dbReference type="OrthoDB" id="9803714at2"/>
<dbReference type="PRINTS" id="PR00039">
    <property type="entry name" value="HTHLYSR"/>
</dbReference>
<dbReference type="PANTHER" id="PTHR30419">
    <property type="entry name" value="HTH-TYPE TRANSCRIPTIONAL REGULATOR YBHD"/>
    <property type="match status" value="1"/>
</dbReference>
<keyword evidence="2" id="KW-0805">Transcription regulation</keyword>
<organism evidence="6 7">
    <name type="scientific">Mitsuokella jalaludinii</name>
    <dbReference type="NCBI Taxonomy" id="187979"/>
    <lineage>
        <taxon>Bacteria</taxon>
        <taxon>Bacillati</taxon>
        <taxon>Bacillota</taxon>
        <taxon>Negativicutes</taxon>
        <taxon>Selenomonadales</taxon>
        <taxon>Selenomonadaceae</taxon>
        <taxon>Mitsuokella</taxon>
    </lineage>
</organism>
<dbReference type="FunFam" id="1.10.10.10:FF:000001">
    <property type="entry name" value="LysR family transcriptional regulator"/>
    <property type="match status" value="1"/>
</dbReference>
<evidence type="ECO:0000259" key="5">
    <source>
        <dbReference type="PROSITE" id="PS50931"/>
    </source>
</evidence>
<dbReference type="SUPFAM" id="SSF46785">
    <property type="entry name" value="Winged helix' DNA-binding domain"/>
    <property type="match status" value="1"/>
</dbReference>
<dbReference type="Pfam" id="PF00126">
    <property type="entry name" value="HTH_1"/>
    <property type="match status" value="1"/>
</dbReference>
<dbReference type="STRING" id="187979.ERS852385_00341"/>
<dbReference type="InterPro" id="IPR036390">
    <property type="entry name" value="WH_DNA-bd_sf"/>
</dbReference>
<dbReference type="SUPFAM" id="SSF53850">
    <property type="entry name" value="Periplasmic binding protein-like II"/>
    <property type="match status" value="1"/>
</dbReference>
<protein>
    <submittedName>
        <fullName evidence="6">Morphology and auto-aggregation control protein</fullName>
    </submittedName>
</protein>
<feature type="domain" description="HTH lysR-type" evidence="5">
    <location>
        <begin position="1"/>
        <end position="58"/>
    </location>
</feature>
<dbReference type="InterPro" id="IPR050950">
    <property type="entry name" value="HTH-type_LysR_regulators"/>
</dbReference>
<proteinExistence type="inferred from homology"/>
<dbReference type="Gene3D" id="1.10.10.10">
    <property type="entry name" value="Winged helix-like DNA-binding domain superfamily/Winged helix DNA-binding domain"/>
    <property type="match status" value="1"/>
</dbReference>
<evidence type="ECO:0000313" key="6">
    <source>
        <dbReference type="EMBL" id="CUN40912.1"/>
    </source>
</evidence>
<keyword evidence="7" id="KW-1185">Reference proteome</keyword>
<evidence type="ECO:0000256" key="2">
    <source>
        <dbReference type="ARBA" id="ARBA00023015"/>
    </source>
</evidence>
<reference evidence="6 7" key="1">
    <citation type="submission" date="2015-09" db="EMBL/GenBank/DDBJ databases">
        <authorList>
            <consortium name="Pathogen Informatics"/>
        </authorList>
    </citation>
    <scope>NUCLEOTIDE SEQUENCE [LARGE SCALE GENOMIC DNA]</scope>
    <source>
        <strain evidence="6 7">2789STDY5608828</strain>
    </source>
</reference>
<dbReference type="PROSITE" id="PS50931">
    <property type="entry name" value="HTH_LYSR"/>
    <property type="match status" value="1"/>
</dbReference>
<dbReference type="eggNOG" id="COG0583">
    <property type="taxonomic scope" value="Bacteria"/>
</dbReference>
<evidence type="ECO:0000256" key="4">
    <source>
        <dbReference type="ARBA" id="ARBA00023163"/>
    </source>
</evidence>
<dbReference type="AlphaFoldDB" id="A0A173WN04"/>
<dbReference type="CDD" id="cd05466">
    <property type="entry name" value="PBP2_LTTR_substrate"/>
    <property type="match status" value="1"/>
</dbReference>
<dbReference type="Gene3D" id="3.40.190.290">
    <property type="match status" value="1"/>
</dbReference>
<evidence type="ECO:0000256" key="3">
    <source>
        <dbReference type="ARBA" id="ARBA00023125"/>
    </source>
</evidence>
<dbReference type="Proteomes" id="UP000095546">
    <property type="component" value="Unassembled WGS sequence"/>
</dbReference>
<dbReference type="EMBL" id="CYYU01000001">
    <property type="protein sequence ID" value="CUN40912.1"/>
    <property type="molecule type" value="Genomic_DNA"/>
</dbReference>
<dbReference type="InterPro" id="IPR000847">
    <property type="entry name" value="LysR_HTH_N"/>
</dbReference>
<dbReference type="GO" id="GO:0005829">
    <property type="term" value="C:cytosol"/>
    <property type="evidence" value="ECO:0007669"/>
    <property type="project" value="TreeGrafter"/>
</dbReference>
<name>A0A173WN04_9FIRM</name>
<dbReference type="InterPro" id="IPR005119">
    <property type="entry name" value="LysR_subst-bd"/>
</dbReference>
<keyword evidence="3" id="KW-0238">DNA-binding</keyword>
<dbReference type="Pfam" id="PF03466">
    <property type="entry name" value="LysR_substrate"/>
    <property type="match status" value="1"/>
</dbReference>